<dbReference type="Pfam" id="PF07993">
    <property type="entry name" value="NAD_binding_4"/>
    <property type="match status" value="1"/>
</dbReference>
<feature type="transmembrane region" description="Helical" evidence="10">
    <location>
        <begin position="467"/>
        <end position="490"/>
    </location>
</feature>
<keyword evidence="7 10" id="KW-0443">Lipid metabolism</keyword>
<dbReference type="InterPro" id="IPR036291">
    <property type="entry name" value="NAD(P)-bd_dom_sf"/>
</dbReference>
<dbReference type="InterPro" id="IPR033640">
    <property type="entry name" value="FAR_C"/>
</dbReference>
<sequence length="506" mass="57869">MAMNVSGFYKDQNVFITGGSGFLGRVLIEKLLRSCPNIGNIYLLLREKKGMNIMDRVTEIVNLPLFRNLEAQKSEIIKKIIPIPGDCMNINLGISESNYKMLEENVSIVFHCAASVRFNDTLKKAIIMNVRGTRETMLLARKMKNLKVFVHVSTCYCHCDKKVVEERMYPAPVDWRKYIEIAETVDEEILTILTKKIIDDLPNTYVFSKSLAEHVVDDLRENVPAVIVRPSIVTSTLSEPFPGWIDNWNGPVALVVAGIKGVLRTMIVNEQPIDIIPVDTTIKISCAAACEKSESGKYEDVSVYNIAAGEATAVPVERLVKHGEDYILEHPIDFLWIPCCIPTKHKAVFYFYIVFMHLIPASIIDFILRLRGAEPRLLKITRKMYYSIKELSYFSVNSWIFENYKMLLLGKKIASNDEFNLLDFEKFQLINFLDTSVYEACILLLNCTPGNSRAKRNLAWMLMFQKILKISAILLGIWFLFVSEFLQIIFNYAFDIVHSYAVEIYS</sequence>
<evidence type="ECO:0000256" key="5">
    <source>
        <dbReference type="ARBA" id="ARBA00022857"/>
    </source>
</evidence>
<reference evidence="13" key="2">
    <citation type="submission" date="2023-05" db="EMBL/GenBank/DDBJ databases">
        <authorList>
            <person name="Fouks B."/>
        </authorList>
    </citation>
    <scope>NUCLEOTIDE SEQUENCE</scope>
    <source>
        <strain evidence="13">Stay&amp;Tobe</strain>
        <tissue evidence="13">Testes</tissue>
    </source>
</reference>
<evidence type="ECO:0000256" key="6">
    <source>
        <dbReference type="ARBA" id="ARBA00022989"/>
    </source>
</evidence>
<evidence type="ECO:0000259" key="11">
    <source>
        <dbReference type="Pfam" id="PF03015"/>
    </source>
</evidence>
<dbReference type="Pfam" id="PF03015">
    <property type="entry name" value="Sterile"/>
    <property type="match status" value="1"/>
</dbReference>
<dbReference type="Proteomes" id="UP001233999">
    <property type="component" value="Unassembled WGS sequence"/>
</dbReference>
<evidence type="ECO:0000256" key="8">
    <source>
        <dbReference type="ARBA" id="ARBA00023136"/>
    </source>
</evidence>
<dbReference type="GO" id="GO:0035336">
    <property type="term" value="P:long-chain fatty-acyl-CoA metabolic process"/>
    <property type="evidence" value="ECO:0007669"/>
    <property type="project" value="TreeGrafter"/>
</dbReference>
<evidence type="ECO:0000256" key="7">
    <source>
        <dbReference type="ARBA" id="ARBA00023098"/>
    </source>
</evidence>
<evidence type="ECO:0000256" key="10">
    <source>
        <dbReference type="RuleBase" id="RU363097"/>
    </source>
</evidence>
<evidence type="ECO:0000313" key="14">
    <source>
        <dbReference type="Proteomes" id="UP001233999"/>
    </source>
</evidence>
<name>A0AAD8ERW7_DIPPU</name>
<keyword evidence="14" id="KW-1185">Reference proteome</keyword>
<dbReference type="Gene3D" id="3.40.50.720">
    <property type="entry name" value="NAD(P)-binding Rossmann-like Domain"/>
    <property type="match status" value="1"/>
</dbReference>
<protein>
    <recommendedName>
        <fullName evidence="10">Fatty acyl-CoA reductase</fullName>
        <ecNumber evidence="10">1.2.1.84</ecNumber>
    </recommendedName>
</protein>
<dbReference type="AlphaFoldDB" id="A0AAD8ERW7"/>
<keyword evidence="6 10" id="KW-1133">Transmembrane helix</keyword>
<dbReference type="GO" id="GO:0005777">
    <property type="term" value="C:peroxisome"/>
    <property type="evidence" value="ECO:0007669"/>
    <property type="project" value="TreeGrafter"/>
</dbReference>
<evidence type="ECO:0000256" key="3">
    <source>
        <dbReference type="ARBA" id="ARBA00022516"/>
    </source>
</evidence>
<evidence type="ECO:0000256" key="4">
    <source>
        <dbReference type="ARBA" id="ARBA00022692"/>
    </source>
</evidence>
<comment type="subcellular location">
    <subcellularLocation>
        <location evidence="1">Membrane</location>
        <topology evidence="1">Multi-pass membrane protein</topology>
    </subcellularLocation>
</comment>
<reference evidence="13" key="1">
    <citation type="journal article" date="2023" name="IScience">
        <title>Live-bearing cockroach genome reveals convergent evolutionary mechanisms linked to viviparity in insects and beyond.</title>
        <authorList>
            <person name="Fouks B."/>
            <person name="Harrison M.C."/>
            <person name="Mikhailova A.A."/>
            <person name="Marchal E."/>
            <person name="English S."/>
            <person name="Carruthers M."/>
            <person name="Jennings E.C."/>
            <person name="Chiamaka E.L."/>
            <person name="Frigard R.A."/>
            <person name="Pippel M."/>
            <person name="Attardo G.M."/>
            <person name="Benoit J.B."/>
            <person name="Bornberg-Bauer E."/>
            <person name="Tobe S.S."/>
        </authorList>
    </citation>
    <scope>NUCLEOTIDE SEQUENCE</scope>
    <source>
        <strain evidence="13">Stay&amp;Tobe</strain>
    </source>
</reference>
<comment type="catalytic activity">
    <reaction evidence="9 10">
        <text>a long-chain fatty acyl-CoA + 2 NADPH + 2 H(+) = a long-chain primary fatty alcohol + 2 NADP(+) + CoA</text>
        <dbReference type="Rhea" id="RHEA:52716"/>
        <dbReference type="ChEBI" id="CHEBI:15378"/>
        <dbReference type="ChEBI" id="CHEBI:57287"/>
        <dbReference type="ChEBI" id="CHEBI:57783"/>
        <dbReference type="ChEBI" id="CHEBI:58349"/>
        <dbReference type="ChEBI" id="CHEBI:77396"/>
        <dbReference type="ChEBI" id="CHEBI:83139"/>
        <dbReference type="EC" id="1.2.1.84"/>
    </reaction>
</comment>
<dbReference type="GO" id="GO:0016020">
    <property type="term" value="C:membrane"/>
    <property type="evidence" value="ECO:0007669"/>
    <property type="project" value="UniProtKB-SubCell"/>
</dbReference>
<dbReference type="InterPro" id="IPR013120">
    <property type="entry name" value="FAR_NAD-bd"/>
</dbReference>
<organism evidence="13 14">
    <name type="scientific">Diploptera punctata</name>
    <name type="common">Pacific beetle cockroach</name>
    <dbReference type="NCBI Taxonomy" id="6984"/>
    <lineage>
        <taxon>Eukaryota</taxon>
        <taxon>Metazoa</taxon>
        <taxon>Ecdysozoa</taxon>
        <taxon>Arthropoda</taxon>
        <taxon>Hexapoda</taxon>
        <taxon>Insecta</taxon>
        <taxon>Pterygota</taxon>
        <taxon>Neoptera</taxon>
        <taxon>Polyneoptera</taxon>
        <taxon>Dictyoptera</taxon>
        <taxon>Blattodea</taxon>
        <taxon>Blaberoidea</taxon>
        <taxon>Blaberidae</taxon>
        <taxon>Diplopterinae</taxon>
        <taxon>Diploptera</taxon>
    </lineage>
</organism>
<dbReference type="CDD" id="cd05236">
    <property type="entry name" value="FAR-N_SDR_e"/>
    <property type="match status" value="1"/>
</dbReference>
<keyword evidence="10" id="KW-0560">Oxidoreductase</keyword>
<keyword evidence="5 10" id="KW-0521">NADP</keyword>
<dbReference type="PANTHER" id="PTHR11011">
    <property type="entry name" value="MALE STERILITY PROTEIN 2-RELATED"/>
    <property type="match status" value="1"/>
</dbReference>
<accession>A0AAD8ERW7</accession>
<dbReference type="InterPro" id="IPR026055">
    <property type="entry name" value="FAR"/>
</dbReference>
<evidence type="ECO:0000256" key="1">
    <source>
        <dbReference type="ARBA" id="ARBA00004141"/>
    </source>
</evidence>
<evidence type="ECO:0000256" key="2">
    <source>
        <dbReference type="ARBA" id="ARBA00005928"/>
    </source>
</evidence>
<dbReference type="GO" id="GO:0080019">
    <property type="term" value="F:alcohol-forming very long-chain fatty acyl-CoA reductase activity"/>
    <property type="evidence" value="ECO:0007669"/>
    <property type="project" value="InterPro"/>
</dbReference>
<comment type="caution">
    <text evidence="13">The sequence shown here is derived from an EMBL/GenBank/DDBJ whole genome shotgun (WGS) entry which is preliminary data.</text>
</comment>
<dbReference type="CDD" id="cd09071">
    <property type="entry name" value="FAR_C"/>
    <property type="match status" value="1"/>
</dbReference>
<dbReference type="EC" id="1.2.1.84" evidence="10"/>
<feature type="domain" description="Fatty acyl-CoA reductase C-terminal" evidence="11">
    <location>
        <begin position="356"/>
        <end position="428"/>
    </location>
</feature>
<feature type="domain" description="Thioester reductase (TE)" evidence="12">
    <location>
        <begin position="16"/>
        <end position="283"/>
    </location>
</feature>
<proteinExistence type="inferred from homology"/>
<dbReference type="PANTHER" id="PTHR11011:SF24">
    <property type="entry name" value="FATTY ACYL-COA REDUCTASE"/>
    <property type="match status" value="1"/>
</dbReference>
<dbReference type="SUPFAM" id="SSF51735">
    <property type="entry name" value="NAD(P)-binding Rossmann-fold domains"/>
    <property type="match status" value="1"/>
</dbReference>
<dbReference type="EMBL" id="JASPKZ010000446">
    <property type="protein sequence ID" value="KAJ9600161.1"/>
    <property type="molecule type" value="Genomic_DNA"/>
</dbReference>
<dbReference type="FunFam" id="3.40.50.720:FF:000143">
    <property type="entry name" value="Fatty acyl-CoA reductase"/>
    <property type="match status" value="1"/>
</dbReference>
<comment type="similarity">
    <text evidence="2 10">Belongs to the fatty acyl-CoA reductase family.</text>
</comment>
<evidence type="ECO:0000259" key="12">
    <source>
        <dbReference type="Pfam" id="PF07993"/>
    </source>
</evidence>
<keyword evidence="3 10" id="KW-0444">Lipid biosynthesis</keyword>
<evidence type="ECO:0000313" key="13">
    <source>
        <dbReference type="EMBL" id="KAJ9600161.1"/>
    </source>
</evidence>
<gene>
    <name evidence="13" type="ORF">L9F63_009571</name>
</gene>
<comment type="function">
    <text evidence="10">Catalyzes the reduction of fatty acyl-CoA to fatty alcohols.</text>
</comment>
<evidence type="ECO:0000256" key="9">
    <source>
        <dbReference type="ARBA" id="ARBA00052530"/>
    </source>
</evidence>
<keyword evidence="8 10" id="KW-0472">Membrane</keyword>
<keyword evidence="4 10" id="KW-0812">Transmembrane</keyword>
<dbReference type="GO" id="GO:0102965">
    <property type="term" value="F:alcohol-forming long-chain fatty acyl-CoA reductase activity"/>
    <property type="evidence" value="ECO:0007669"/>
    <property type="project" value="UniProtKB-EC"/>
</dbReference>
<feature type="transmembrane region" description="Helical" evidence="10">
    <location>
        <begin position="349"/>
        <end position="370"/>
    </location>
</feature>